<proteinExistence type="predicted"/>
<dbReference type="GO" id="GO:0016829">
    <property type="term" value="F:lyase activity"/>
    <property type="evidence" value="ECO:0007669"/>
    <property type="project" value="UniProtKB-KW"/>
</dbReference>
<gene>
    <name evidence="2" type="ORF">Q763_16030</name>
</gene>
<dbReference type="AlphaFoldDB" id="A0A0A2LI77"/>
<protein>
    <submittedName>
        <fullName evidence="2">Alpha-amlyase</fullName>
    </submittedName>
</protein>
<evidence type="ECO:0000259" key="1">
    <source>
        <dbReference type="SMART" id="SM00642"/>
    </source>
</evidence>
<dbReference type="PANTHER" id="PTHR47786:SF2">
    <property type="entry name" value="GLYCOSYL HYDROLASE FAMILY 13 CATALYTIC DOMAIN-CONTAINING PROTEIN"/>
    <property type="match status" value="1"/>
</dbReference>
<dbReference type="SUPFAM" id="SSF51011">
    <property type="entry name" value="Glycosyl hydrolase domain"/>
    <property type="match status" value="1"/>
</dbReference>
<evidence type="ECO:0000313" key="2">
    <source>
        <dbReference type="EMBL" id="KGO78898.1"/>
    </source>
</evidence>
<evidence type="ECO:0000313" key="3">
    <source>
        <dbReference type="Proteomes" id="UP000030129"/>
    </source>
</evidence>
<organism evidence="2 3">
    <name type="scientific">Flavobacterium beibuense F44-8</name>
    <dbReference type="NCBI Taxonomy" id="1406840"/>
    <lineage>
        <taxon>Bacteria</taxon>
        <taxon>Pseudomonadati</taxon>
        <taxon>Bacteroidota</taxon>
        <taxon>Flavobacteriia</taxon>
        <taxon>Flavobacteriales</taxon>
        <taxon>Flavobacteriaceae</taxon>
        <taxon>Flavobacterium</taxon>
    </lineage>
</organism>
<dbReference type="InterPro" id="IPR013780">
    <property type="entry name" value="Glyco_hydro_b"/>
</dbReference>
<feature type="domain" description="Glycosyl hydrolase family 13 catalytic" evidence="1">
    <location>
        <begin position="35"/>
        <end position="388"/>
    </location>
</feature>
<dbReference type="GO" id="GO:0005975">
    <property type="term" value="P:carbohydrate metabolic process"/>
    <property type="evidence" value="ECO:0007669"/>
    <property type="project" value="InterPro"/>
</dbReference>
<dbReference type="Proteomes" id="UP000030129">
    <property type="component" value="Unassembled WGS sequence"/>
</dbReference>
<dbReference type="CDD" id="cd11313">
    <property type="entry name" value="AmyAc_arch_bac_AmyA"/>
    <property type="match status" value="1"/>
</dbReference>
<dbReference type="SMART" id="SM00642">
    <property type="entry name" value="Aamy"/>
    <property type="match status" value="1"/>
</dbReference>
<reference evidence="2 3" key="1">
    <citation type="submission" date="2013-09" db="EMBL/GenBank/DDBJ databases">
        <authorList>
            <person name="Zeng Z."/>
            <person name="Chen C."/>
        </authorList>
    </citation>
    <scope>NUCLEOTIDE SEQUENCE [LARGE SCALE GENOMIC DNA]</scope>
    <source>
        <strain evidence="2 3">F44-8</strain>
    </source>
</reference>
<comment type="caution">
    <text evidence="2">The sequence shown here is derived from an EMBL/GenBank/DDBJ whole genome shotgun (WGS) entry which is preliminary data.</text>
</comment>
<dbReference type="SUPFAM" id="SSF51445">
    <property type="entry name" value="(Trans)glycosidases"/>
    <property type="match status" value="1"/>
</dbReference>
<name>A0A0A2LI77_9FLAO</name>
<dbReference type="RefSeq" id="WP_035135981.1">
    <property type="nucleotide sequence ID" value="NZ_JRLV01000024.1"/>
</dbReference>
<dbReference type="STRING" id="1406840.Q763_16030"/>
<sequence>MRKTILLGIFLATFISCKTLKNQDKTKTEFATLAPVSDAMMENSVIYEANIRNYSPEGTFNAFTKDIPELKKLGVKIVWLMPVYPISMKNRKATGDLSVEDIQDPEERKKYLGSYYAISDYTAINPDLGTMEDFQNLVNTAHENGMYVILDWVANHTGWDHKWITEHPEYYHKNAKGEVTDPLNPETGESWGWTDVAHLDYTSKVLYEPMKNEMLYWVKEHNIDGFRCDVADNVPTEFWQFTIPKLKEVKPVFMLMESNKSYLFNGIFDMGYGWNAHHLMNDIAKGEKTVADWDALMVQQAKDYKTEDIWMNFTSNHDENAWNGSEYERMGDAAEAFAALTYIMPGMPLIYTGQEYDFERRLKFFEKDEISHEKGKMFGIYEKLGVLKNTNEALNGGKHPADYNRIATSADKNILAFAREKDGEKIIFVANLTKDAQTFTLPVEGTYTNYITGEKVQLAPGQEQKFDPWQYWVLTK</sequence>
<keyword evidence="2" id="KW-0456">Lyase</keyword>
<dbReference type="InterPro" id="IPR006047">
    <property type="entry name" value="GH13_cat_dom"/>
</dbReference>
<dbReference type="PROSITE" id="PS51257">
    <property type="entry name" value="PROKAR_LIPOPROTEIN"/>
    <property type="match status" value="1"/>
</dbReference>
<dbReference type="InterPro" id="IPR017853">
    <property type="entry name" value="GH"/>
</dbReference>
<dbReference type="Gene3D" id="2.60.40.1180">
    <property type="entry name" value="Golgi alpha-mannosidase II"/>
    <property type="match status" value="1"/>
</dbReference>
<accession>A0A0A2LI77</accession>
<dbReference type="PANTHER" id="PTHR47786">
    <property type="entry name" value="ALPHA-1,4-GLUCAN:MALTOSE-1-PHOSPHATE MALTOSYLTRANSFERASE"/>
    <property type="match status" value="1"/>
</dbReference>
<dbReference type="eggNOG" id="COG0366">
    <property type="taxonomic scope" value="Bacteria"/>
</dbReference>
<dbReference type="EMBL" id="JRLV01000024">
    <property type="protein sequence ID" value="KGO78898.1"/>
    <property type="molecule type" value="Genomic_DNA"/>
</dbReference>
<dbReference type="Pfam" id="PF16657">
    <property type="entry name" value="Malt_amylase_C"/>
    <property type="match status" value="1"/>
</dbReference>
<dbReference type="Pfam" id="PF00128">
    <property type="entry name" value="Alpha-amylase"/>
    <property type="match status" value="1"/>
</dbReference>
<dbReference type="Gene3D" id="3.20.20.80">
    <property type="entry name" value="Glycosidases"/>
    <property type="match status" value="1"/>
</dbReference>
<dbReference type="InterPro" id="IPR032091">
    <property type="entry name" value="Malt_amylase-like_C"/>
</dbReference>
<keyword evidence="3" id="KW-1185">Reference proteome</keyword>